<dbReference type="STRING" id="62928.azo3173"/>
<feature type="domain" description="Thioester reductase (TE)" evidence="1">
    <location>
        <begin position="7"/>
        <end position="249"/>
    </location>
</feature>
<evidence type="ECO:0000313" key="3">
    <source>
        <dbReference type="Proteomes" id="UP000002588"/>
    </source>
</evidence>
<dbReference type="EC" id="5.1.3.2" evidence="2"/>
<dbReference type="InterPro" id="IPR026055">
    <property type="entry name" value="FAR"/>
</dbReference>
<evidence type="ECO:0000259" key="1">
    <source>
        <dbReference type="Pfam" id="PF07993"/>
    </source>
</evidence>
<gene>
    <name evidence="2" type="primary">galE1</name>
    <name evidence="2" type="ordered locus">azo3173</name>
</gene>
<evidence type="ECO:0000313" key="2">
    <source>
        <dbReference type="EMBL" id="CAL95790.1"/>
    </source>
</evidence>
<dbReference type="PANTHER" id="PTHR11011">
    <property type="entry name" value="MALE STERILITY PROTEIN 2-RELATED"/>
    <property type="match status" value="1"/>
</dbReference>
<dbReference type="GO" id="GO:0035336">
    <property type="term" value="P:long-chain fatty-acyl-CoA metabolic process"/>
    <property type="evidence" value="ECO:0007669"/>
    <property type="project" value="TreeGrafter"/>
</dbReference>
<proteinExistence type="predicted"/>
<dbReference type="HOGENOM" id="CLU_042504_2_0_4"/>
<protein>
    <submittedName>
        <fullName evidence="2">UDP-glucose 4-epimerase</fullName>
        <ecNumber evidence="2">5.1.3.2</ecNumber>
    </submittedName>
</protein>
<dbReference type="KEGG" id="azo:azo3173"/>
<dbReference type="InterPro" id="IPR013120">
    <property type="entry name" value="FAR_NAD-bd"/>
</dbReference>
<dbReference type="Proteomes" id="UP000002588">
    <property type="component" value="Chromosome"/>
</dbReference>
<dbReference type="CDD" id="cd05263">
    <property type="entry name" value="MupV_like_SDR_e"/>
    <property type="match status" value="1"/>
</dbReference>
<keyword evidence="2" id="KW-0413">Isomerase</keyword>
<dbReference type="RefSeq" id="WP_011766898.1">
    <property type="nucleotide sequence ID" value="NC_008702.1"/>
</dbReference>
<dbReference type="GO" id="GO:0003978">
    <property type="term" value="F:UDP-glucose 4-epimerase activity"/>
    <property type="evidence" value="ECO:0007669"/>
    <property type="project" value="UniProtKB-EC"/>
</dbReference>
<accession>A1KAD4</accession>
<organism evidence="2 3">
    <name type="scientific">Azoarcus sp. (strain BH72)</name>
    <dbReference type="NCBI Taxonomy" id="418699"/>
    <lineage>
        <taxon>Bacteria</taxon>
        <taxon>Pseudomonadati</taxon>
        <taxon>Pseudomonadota</taxon>
        <taxon>Betaproteobacteria</taxon>
        <taxon>Rhodocyclales</taxon>
        <taxon>Zoogloeaceae</taxon>
        <taxon>Azoarcus</taxon>
    </lineage>
</organism>
<dbReference type="SUPFAM" id="SSF51735">
    <property type="entry name" value="NAD(P)-binding Rossmann-fold domains"/>
    <property type="match status" value="1"/>
</dbReference>
<dbReference type="InterPro" id="IPR036291">
    <property type="entry name" value="NAD(P)-bd_dom_sf"/>
</dbReference>
<dbReference type="Gene3D" id="3.40.50.720">
    <property type="entry name" value="NAD(P)-binding Rossmann-like Domain"/>
    <property type="match status" value="1"/>
</dbReference>
<dbReference type="GO" id="GO:0080019">
    <property type="term" value="F:alcohol-forming very long-chain fatty acyl-CoA reductase activity"/>
    <property type="evidence" value="ECO:0007669"/>
    <property type="project" value="InterPro"/>
</dbReference>
<reference evidence="2 3" key="1">
    <citation type="journal article" date="2006" name="Nat. Biotechnol.">
        <title>Complete genome of the mutualistic, N2-fixing grass endophyte Azoarcus sp. strain BH72.</title>
        <authorList>
            <person name="Krause A."/>
            <person name="Ramakumar A."/>
            <person name="Bartels D."/>
            <person name="Battistoni F."/>
            <person name="Bekel T."/>
            <person name="Boch J."/>
            <person name="Boehm M."/>
            <person name="Friedrich F."/>
            <person name="Hurek T."/>
            <person name="Krause L."/>
            <person name="Linke B."/>
            <person name="McHardy A.C."/>
            <person name="Sarkar A."/>
            <person name="Schneiker S."/>
            <person name="Syed A.A."/>
            <person name="Thauer R."/>
            <person name="Vorhoelter F.-J."/>
            <person name="Weidner S."/>
            <person name="Puehler A."/>
            <person name="Reinhold-Hurek B."/>
            <person name="Kaiser O."/>
            <person name="Goesmann A."/>
        </authorList>
    </citation>
    <scope>NUCLEOTIDE SEQUENCE [LARGE SCALE GENOMIC DNA]</scope>
    <source>
        <strain evidence="2 3">BH72</strain>
    </source>
</reference>
<dbReference type="EMBL" id="AM406670">
    <property type="protein sequence ID" value="CAL95790.1"/>
    <property type="molecule type" value="Genomic_DNA"/>
</dbReference>
<dbReference type="eggNOG" id="COG3320">
    <property type="taxonomic scope" value="Bacteria"/>
</dbReference>
<sequence>MTKTYFVTGASGAVGSAIVPLLCKDAETRVRLLLRAKSDAHLVERLEELFRFWAFAPGHPARDQIEALRGDAAEPRFGLDESAYARLCADTTHVIHCAATVRMNETLDEARHSAVGSANAVLAFARQLAAAGTLQKIDFVSTVGIAGKRPGALPERWIDEPREFHNTYEQSKAEAEVLVRKAIEDEKLPITVHRPSMVIGDSRTGKIIHFQIFYFICEFLSGRKTKGLYPDFGEVKLDVIPVDWVADSIVAASLDPTTAGRIFHLCSGPEQAPRLEELKAVVRAAYAAAGLDVPLGVRLPRGIFALLPRLAGLFAPPDKRRALLTLPIYLDYLADRQGFENTRHRQWRESQGERFPLWRDYIDPVLRTYLQQRKAR</sequence>
<dbReference type="PANTHER" id="PTHR11011:SF60">
    <property type="entry name" value="FATTY ACYL-COA REDUCTASE-RELATED"/>
    <property type="match status" value="1"/>
</dbReference>
<dbReference type="Pfam" id="PF07993">
    <property type="entry name" value="NAD_binding_4"/>
    <property type="match status" value="1"/>
</dbReference>
<keyword evidence="3" id="KW-1185">Reference proteome</keyword>
<name>A1KAD4_AZOSB</name>
<dbReference type="AlphaFoldDB" id="A1KAD4"/>